<evidence type="ECO:0000256" key="6">
    <source>
        <dbReference type="ARBA" id="ARBA00038076"/>
    </source>
</evidence>
<dbReference type="GO" id="GO:0022857">
    <property type="term" value="F:transmembrane transporter activity"/>
    <property type="evidence" value="ECO:0007669"/>
    <property type="project" value="TreeGrafter"/>
</dbReference>
<feature type="transmembrane region" description="Helical" evidence="7">
    <location>
        <begin position="671"/>
        <end position="694"/>
    </location>
</feature>
<keyword evidence="4 7" id="KW-1133">Transmembrane helix</keyword>
<protein>
    <recommendedName>
        <fullName evidence="8">ABC3 transporter permease C-terminal domain-containing protein</fullName>
    </recommendedName>
</protein>
<dbReference type="RefSeq" id="WP_182484082.1">
    <property type="nucleotide sequence ID" value="NZ_JACGWU010000001.1"/>
</dbReference>
<proteinExistence type="inferred from homology"/>
<dbReference type="AlphaFoldDB" id="A0A7W3JT41"/>
<keyword evidence="3 7" id="KW-0812">Transmembrane</keyword>
<dbReference type="PANTHER" id="PTHR30572">
    <property type="entry name" value="MEMBRANE COMPONENT OF TRANSPORTER-RELATED"/>
    <property type="match status" value="1"/>
</dbReference>
<name>A0A7W3JT41_9MICO</name>
<evidence type="ECO:0000259" key="8">
    <source>
        <dbReference type="Pfam" id="PF02687"/>
    </source>
</evidence>
<evidence type="ECO:0000313" key="9">
    <source>
        <dbReference type="EMBL" id="MBA8828695.1"/>
    </source>
</evidence>
<comment type="subcellular location">
    <subcellularLocation>
        <location evidence="1">Cell membrane</location>
        <topology evidence="1">Multi-pass membrane protein</topology>
    </subcellularLocation>
</comment>
<feature type="transmembrane region" description="Helical" evidence="7">
    <location>
        <begin position="257"/>
        <end position="278"/>
    </location>
</feature>
<evidence type="ECO:0000256" key="1">
    <source>
        <dbReference type="ARBA" id="ARBA00004651"/>
    </source>
</evidence>
<organism evidence="9 10">
    <name type="scientific">Alpinimonas psychrophila</name>
    <dbReference type="NCBI Taxonomy" id="748908"/>
    <lineage>
        <taxon>Bacteria</taxon>
        <taxon>Bacillati</taxon>
        <taxon>Actinomycetota</taxon>
        <taxon>Actinomycetes</taxon>
        <taxon>Micrococcales</taxon>
        <taxon>Microbacteriaceae</taxon>
        <taxon>Alpinimonas</taxon>
    </lineage>
</organism>
<accession>A0A7W3JT41</accession>
<keyword evidence="5 7" id="KW-0472">Membrane</keyword>
<dbReference type="EMBL" id="JACGWU010000001">
    <property type="protein sequence ID" value="MBA8828695.1"/>
    <property type="molecule type" value="Genomic_DNA"/>
</dbReference>
<evidence type="ECO:0000256" key="7">
    <source>
        <dbReference type="SAM" id="Phobius"/>
    </source>
</evidence>
<keyword evidence="2" id="KW-1003">Cell membrane</keyword>
<gene>
    <name evidence="9" type="ORF">FB555_000766</name>
</gene>
<dbReference type="PANTHER" id="PTHR30572:SF4">
    <property type="entry name" value="ABC TRANSPORTER PERMEASE YTRF"/>
    <property type="match status" value="1"/>
</dbReference>
<dbReference type="GO" id="GO:0005886">
    <property type="term" value="C:plasma membrane"/>
    <property type="evidence" value="ECO:0007669"/>
    <property type="project" value="UniProtKB-SubCell"/>
</dbReference>
<feature type="domain" description="ABC3 transporter permease C-terminal" evidence="8">
    <location>
        <begin position="209"/>
        <end position="321"/>
    </location>
</feature>
<evidence type="ECO:0000313" key="10">
    <source>
        <dbReference type="Proteomes" id="UP000524237"/>
    </source>
</evidence>
<feature type="transmembrane region" description="Helical" evidence="7">
    <location>
        <begin position="340"/>
        <end position="362"/>
    </location>
</feature>
<feature type="transmembrane region" description="Helical" evidence="7">
    <location>
        <begin position="20"/>
        <end position="41"/>
    </location>
</feature>
<evidence type="ECO:0000256" key="4">
    <source>
        <dbReference type="ARBA" id="ARBA00022989"/>
    </source>
</evidence>
<evidence type="ECO:0000256" key="5">
    <source>
        <dbReference type="ARBA" id="ARBA00023136"/>
    </source>
</evidence>
<comment type="similarity">
    <text evidence="6">Belongs to the ABC-4 integral membrane protein family.</text>
</comment>
<dbReference type="InterPro" id="IPR003838">
    <property type="entry name" value="ABC3_permease_C"/>
</dbReference>
<reference evidence="9 10" key="1">
    <citation type="submission" date="2020-07" db="EMBL/GenBank/DDBJ databases">
        <title>Sequencing the genomes of 1000 actinobacteria strains.</title>
        <authorList>
            <person name="Klenk H.-P."/>
        </authorList>
    </citation>
    <scope>NUCLEOTIDE SEQUENCE [LARGE SCALE GENOMIC DNA]</scope>
    <source>
        <strain evidence="9 10">DSM 23737</strain>
    </source>
</reference>
<feature type="transmembrane region" description="Helical" evidence="7">
    <location>
        <begin position="709"/>
        <end position="729"/>
    </location>
</feature>
<feature type="transmembrane region" description="Helical" evidence="7">
    <location>
        <begin position="619"/>
        <end position="644"/>
    </location>
</feature>
<evidence type="ECO:0000256" key="2">
    <source>
        <dbReference type="ARBA" id="ARBA00022475"/>
    </source>
</evidence>
<dbReference type="Proteomes" id="UP000524237">
    <property type="component" value="Unassembled WGS sequence"/>
</dbReference>
<feature type="transmembrane region" description="Helical" evidence="7">
    <location>
        <begin position="437"/>
        <end position="458"/>
    </location>
</feature>
<feature type="transmembrane region" description="Helical" evidence="7">
    <location>
        <begin position="382"/>
        <end position="405"/>
    </location>
</feature>
<feature type="transmembrane region" description="Helical" evidence="7">
    <location>
        <begin position="298"/>
        <end position="319"/>
    </location>
</feature>
<comment type="caution">
    <text evidence="9">The sequence shown here is derived from an EMBL/GenBank/DDBJ whole genome shotgun (WGS) entry which is preliminary data.</text>
</comment>
<feature type="domain" description="ABC3 transporter permease C-terminal" evidence="8">
    <location>
        <begin position="622"/>
        <end position="729"/>
    </location>
</feature>
<sequence>MSFDVTRLLIAHDRDSKKRLLGISAGVAVGVSLILLIWGTYNGLLNRELRSAWTQLGPQSALPFYVFSNHLPNQGAAQAELTDSQALASVSSDYYQGRSIERIMIAVPPGYTGSIPGIARIPEPGTYLASPALAALINSVPADQLASRFGTLRGVISDAALASPDSLVVLIGQSPASVSQTSNAKIVTEFTGAIYGGNVNYLTLAIIGAIATLIPVLLLVGIVTGLGVAQRRERFATLRLIGAPPGVVSRIAASETALTSTLGAVAGVIFALLLAPLAAKIPIDGMTFFVSDIVLDPLSVGLVAVVTIVVTTLVAWMRARRVGFGSLGTTQQQHEKPPRAFALIPLILGIVAVLTPAATSKVQGFLHRDDLAIFTGFSRPEFYILGGFVLTTIGLLVAGPYLTFLTSRLAAHQARSAAGVVAFNRIRRLPRAMFRSVSGLVAALFLVTVFATAVTTVYRATALADDAEHLSMSTLISRPLADPTPEQMRVLNDAPGVTHAGLGLFSLETSAGLYFTRTDAQRLGLMTATQGATITTDYVEVNSGIENNEPVAVREAPGVLATELENSILFVATDGTPANVEKARTSVILSDIEMYTSPSTRSELQANDMDTLASSFATLANIGILITALISVVSLAVATIGGVLDRRRIFGLLRLMGMPVRTLRRIIASETALPFVTVFGVCIALGVTVAWAIVTGLSPNRTIDWPDPSFHVVIALSLALAALSIAATLRSAEKHTGISATRYE</sequence>
<evidence type="ECO:0000256" key="3">
    <source>
        <dbReference type="ARBA" id="ARBA00022692"/>
    </source>
</evidence>
<feature type="transmembrane region" description="Helical" evidence="7">
    <location>
        <begin position="201"/>
        <end position="229"/>
    </location>
</feature>
<dbReference type="InterPro" id="IPR050250">
    <property type="entry name" value="Macrolide_Exporter_MacB"/>
</dbReference>
<dbReference type="Pfam" id="PF02687">
    <property type="entry name" value="FtsX"/>
    <property type="match status" value="2"/>
</dbReference>
<keyword evidence="10" id="KW-1185">Reference proteome</keyword>